<name>A0A6J6YH70_9ZZZZ</name>
<accession>A0A6J6YH70</accession>
<dbReference type="EMBL" id="CAEZYF010000012">
    <property type="protein sequence ID" value="CAB4728893.1"/>
    <property type="molecule type" value="Genomic_DNA"/>
</dbReference>
<protein>
    <submittedName>
        <fullName evidence="4">Unannotated protein</fullName>
    </submittedName>
</protein>
<proteinExistence type="predicted"/>
<dbReference type="EMBL" id="CAESGF010000004">
    <property type="protein sequence ID" value="CAB4363213.1"/>
    <property type="molecule type" value="Genomic_DNA"/>
</dbReference>
<evidence type="ECO:0000313" key="7">
    <source>
        <dbReference type="EMBL" id="CAB5009005.1"/>
    </source>
</evidence>
<organism evidence="4">
    <name type="scientific">freshwater metagenome</name>
    <dbReference type="NCBI Taxonomy" id="449393"/>
    <lineage>
        <taxon>unclassified sequences</taxon>
        <taxon>metagenomes</taxon>
        <taxon>ecological metagenomes</taxon>
    </lineage>
</organism>
<feature type="region of interest" description="Disordered" evidence="1">
    <location>
        <begin position="151"/>
        <end position="176"/>
    </location>
</feature>
<dbReference type="AlphaFoldDB" id="A0A6J6YH70"/>
<reference evidence="4" key="1">
    <citation type="submission" date="2020-05" db="EMBL/GenBank/DDBJ databases">
        <authorList>
            <person name="Chiriac C."/>
            <person name="Salcher M."/>
            <person name="Ghai R."/>
            <person name="Kavagutti S V."/>
        </authorList>
    </citation>
    <scope>NUCLEOTIDE SEQUENCE</scope>
</reference>
<evidence type="ECO:0000313" key="5">
    <source>
        <dbReference type="EMBL" id="CAB4845894.1"/>
    </source>
</evidence>
<evidence type="ECO:0000256" key="1">
    <source>
        <dbReference type="SAM" id="MobiDB-lite"/>
    </source>
</evidence>
<evidence type="ECO:0000313" key="6">
    <source>
        <dbReference type="EMBL" id="CAB4920668.1"/>
    </source>
</evidence>
<gene>
    <name evidence="3" type="ORF">UFOPK2656_01963</name>
    <name evidence="4" type="ORF">UFOPK3099_00517</name>
    <name evidence="5" type="ORF">UFOPK3267_00030</name>
    <name evidence="6" type="ORF">UFOPK3651_00831</name>
    <name evidence="7" type="ORF">UFOPK3931_02698</name>
    <name evidence="2" type="ORF">UFOPK4189_00994</name>
</gene>
<sequence length="176" mass="17801">MKAGLATALSLAGVLITGSAAALVNSNVLQPSAPAAQDGVPAQSIAQTQSSSPVGPEVAPPAATQAIYMVDGAGSVTLDSAGEVLAVVHVMANEGWTVVSSVNVDPTDILVSLQSGNTLVEFRAALLYGVVDTSVTTTDLAAITQPTTAPVTKTTTRHRTVPHPVVTNDTDDQEDD</sequence>
<evidence type="ECO:0000313" key="2">
    <source>
        <dbReference type="EMBL" id="CAB4363213.1"/>
    </source>
</evidence>
<dbReference type="EMBL" id="CAFBOL010000100">
    <property type="protein sequence ID" value="CAB5009005.1"/>
    <property type="molecule type" value="Genomic_DNA"/>
</dbReference>
<feature type="region of interest" description="Disordered" evidence="1">
    <location>
        <begin position="39"/>
        <end position="58"/>
    </location>
</feature>
<evidence type="ECO:0000313" key="3">
    <source>
        <dbReference type="EMBL" id="CAB4728893.1"/>
    </source>
</evidence>
<evidence type="ECO:0000313" key="4">
    <source>
        <dbReference type="EMBL" id="CAB4807603.1"/>
    </source>
</evidence>
<dbReference type="EMBL" id="CAFBMT010000004">
    <property type="protein sequence ID" value="CAB4920668.1"/>
    <property type="molecule type" value="Genomic_DNA"/>
</dbReference>
<dbReference type="EMBL" id="CAFBIY010000001">
    <property type="protein sequence ID" value="CAB4845894.1"/>
    <property type="molecule type" value="Genomic_DNA"/>
</dbReference>
<feature type="compositionally biased region" description="Polar residues" evidence="1">
    <location>
        <begin position="44"/>
        <end position="53"/>
    </location>
</feature>
<dbReference type="EMBL" id="CAFAAV010000025">
    <property type="protein sequence ID" value="CAB4807603.1"/>
    <property type="molecule type" value="Genomic_DNA"/>
</dbReference>